<evidence type="ECO:0008006" key="3">
    <source>
        <dbReference type="Google" id="ProtNLM"/>
    </source>
</evidence>
<dbReference type="RefSeq" id="WP_039752384.1">
    <property type="nucleotide sequence ID" value="NZ_JTCM02000072.1"/>
</dbReference>
<dbReference type="AlphaFoldDB" id="A0A846HDZ0"/>
<sequence length="293" mass="33878">MNQAEPEFCFCTIAFGKKYRALALLLAQDIERYSPKTYFIVLTDNPSDFNKQPNILAFKHRSQSVKFYHDKRFAIAKALSLFNSCIYIDADMRILAPVPVDMQWIKKVGITARTCEIMPKKYAKVIAGTASAKLCREFQVTKKAAQKVNIDLENENVKFVYEYLFAVTKDSGKELEFFKQWETLANYFELNGIYDGEGNAIGLAAAKAGLDVRLSEMQGISFFKDKTELVRIQKGQSKMEEMSIYFEQQKMLEYPKRSLLEKVAAKARQSVTHLYNLVRLRIVTLNKFDFYYR</sequence>
<organism evidence="1 2">
    <name type="scientific">Hassallia byssoidea VB512170</name>
    <dbReference type="NCBI Taxonomy" id="1304833"/>
    <lineage>
        <taxon>Bacteria</taxon>
        <taxon>Bacillati</taxon>
        <taxon>Cyanobacteriota</taxon>
        <taxon>Cyanophyceae</taxon>
        <taxon>Nostocales</taxon>
        <taxon>Tolypothrichaceae</taxon>
        <taxon>Hassallia</taxon>
    </lineage>
</organism>
<protein>
    <recommendedName>
        <fullName evidence="3">Nucleotide-diphospho-sugar transferase domain-containing protein</fullName>
    </recommendedName>
</protein>
<name>A0A846HDZ0_9CYAN</name>
<dbReference type="EMBL" id="JTCM02000072">
    <property type="protein sequence ID" value="NEU75536.1"/>
    <property type="molecule type" value="Genomic_DNA"/>
</dbReference>
<dbReference type="InterPro" id="IPR029044">
    <property type="entry name" value="Nucleotide-diphossugar_trans"/>
</dbReference>
<comment type="caution">
    <text evidence="1">The sequence shown here is derived from an EMBL/GenBank/DDBJ whole genome shotgun (WGS) entry which is preliminary data.</text>
</comment>
<dbReference type="SUPFAM" id="SSF53448">
    <property type="entry name" value="Nucleotide-diphospho-sugar transferases"/>
    <property type="match status" value="1"/>
</dbReference>
<evidence type="ECO:0000313" key="2">
    <source>
        <dbReference type="Proteomes" id="UP000031549"/>
    </source>
</evidence>
<keyword evidence="2" id="KW-1185">Reference proteome</keyword>
<proteinExistence type="predicted"/>
<gene>
    <name evidence="1" type="ORF">PI95_023995</name>
</gene>
<accession>A0A846HDZ0</accession>
<reference evidence="1 2" key="1">
    <citation type="journal article" date="2015" name="Genome Announc.">
        <title>Draft Genome Sequence of Cyanobacterium Hassallia byssoidea Strain VB512170, Isolated from Monuments in India.</title>
        <authorList>
            <person name="Singh D."/>
            <person name="Chandrababunaidu M.M."/>
            <person name="Panda A."/>
            <person name="Sen D."/>
            <person name="Bhattacharyya S."/>
            <person name="Adhikary S.P."/>
            <person name="Tripathy S."/>
        </authorList>
    </citation>
    <scope>NUCLEOTIDE SEQUENCE [LARGE SCALE GENOMIC DNA]</scope>
    <source>
        <strain evidence="1 2">VB512170</strain>
    </source>
</reference>
<evidence type="ECO:0000313" key="1">
    <source>
        <dbReference type="EMBL" id="NEU75536.1"/>
    </source>
</evidence>
<dbReference type="Proteomes" id="UP000031549">
    <property type="component" value="Unassembled WGS sequence"/>
</dbReference>